<feature type="transmembrane region" description="Helical" evidence="1">
    <location>
        <begin position="6"/>
        <end position="24"/>
    </location>
</feature>
<evidence type="ECO:0000313" key="4">
    <source>
        <dbReference type="Proteomes" id="UP001589740"/>
    </source>
</evidence>
<dbReference type="Proteomes" id="UP001589740">
    <property type="component" value="Unassembled WGS sequence"/>
</dbReference>
<dbReference type="PROSITE" id="PS51352">
    <property type="entry name" value="THIOREDOXIN_2"/>
    <property type="match status" value="1"/>
</dbReference>
<dbReference type="Pfam" id="PF00085">
    <property type="entry name" value="Thioredoxin"/>
    <property type="match status" value="1"/>
</dbReference>
<name>A0ABV5Z4N3_9STAP</name>
<feature type="domain" description="Thioredoxin" evidence="2">
    <location>
        <begin position="44"/>
        <end position="166"/>
    </location>
</feature>
<keyword evidence="1" id="KW-0472">Membrane</keyword>
<keyword evidence="1" id="KW-0812">Transmembrane</keyword>
<dbReference type="RefSeq" id="WP_380570644.1">
    <property type="nucleotide sequence ID" value="NZ_JBHMAH010000028.1"/>
</dbReference>
<gene>
    <name evidence="3" type="ORF">ACFFLE_08205</name>
</gene>
<evidence type="ECO:0000256" key="1">
    <source>
        <dbReference type="SAM" id="Phobius"/>
    </source>
</evidence>
<evidence type="ECO:0000313" key="3">
    <source>
        <dbReference type="EMBL" id="MFB9861077.1"/>
    </source>
</evidence>
<sequence>MGNKIFYGIIALIIVAFAGIFIFMNSASNDPDKISDSGYYPYTDLEPEELEGATIDKLDDENYHFNKTFDETKKIIEEKDHAFVYLWSPTCVHCIAATPFLTDAFEQTDAEVTQLNVLEYDAAWSEFEIEGTPTLIYFEDGKEVDRLYGNPGNSDDYKSFIEEMTGDK</sequence>
<dbReference type="Gene3D" id="3.40.30.10">
    <property type="entry name" value="Glutaredoxin"/>
    <property type="match status" value="1"/>
</dbReference>
<dbReference type="InterPro" id="IPR036249">
    <property type="entry name" value="Thioredoxin-like_sf"/>
</dbReference>
<protein>
    <submittedName>
        <fullName evidence="3">Thioredoxin family protein</fullName>
    </submittedName>
</protein>
<proteinExistence type="predicted"/>
<evidence type="ECO:0000259" key="2">
    <source>
        <dbReference type="PROSITE" id="PS51352"/>
    </source>
</evidence>
<accession>A0ABV5Z4N3</accession>
<dbReference type="SUPFAM" id="SSF52833">
    <property type="entry name" value="Thioredoxin-like"/>
    <property type="match status" value="1"/>
</dbReference>
<comment type="caution">
    <text evidence="3">The sequence shown here is derived from an EMBL/GenBank/DDBJ whole genome shotgun (WGS) entry which is preliminary data.</text>
</comment>
<dbReference type="InterPro" id="IPR013766">
    <property type="entry name" value="Thioredoxin_domain"/>
</dbReference>
<dbReference type="EMBL" id="JBHMAH010000028">
    <property type="protein sequence ID" value="MFB9861077.1"/>
    <property type="molecule type" value="Genomic_DNA"/>
</dbReference>
<dbReference type="CDD" id="cd02947">
    <property type="entry name" value="TRX_family"/>
    <property type="match status" value="1"/>
</dbReference>
<dbReference type="PANTHER" id="PTHR45672">
    <property type="entry name" value="PROTEIN DISULFIDE-ISOMERASE C17H9.14C-RELATED"/>
    <property type="match status" value="1"/>
</dbReference>
<keyword evidence="1" id="KW-1133">Transmembrane helix</keyword>
<organism evidence="3 4">
    <name type="scientific">Salinicoccus siamensis</name>
    <dbReference type="NCBI Taxonomy" id="381830"/>
    <lineage>
        <taxon>Bacteria</taxon>
        <taxon>Bacillati</taxon>
        <taxon>Bacillota</taxon>
        <taxon>Bacilli</taxon>
        <taxon>Bacillales</taxon>
        <taxon>Staphylococcaceae</taxon>
        <taxon>Salinicoccus</taxon>
    </lineage>
</organism>
<reference evidence="3 4" key="1">
    <citation type="submission" date="2024-09" db="EMBL/GenBank/DDBJ databases">
        <authorList>
            <person name="Sun Q."/>
            <person name="Mori K."/>
        </authorList>
    </citation>
    <scope>NUCLEOTIDE SEQUENCE [LARGE SCALE GENOMIC DNA]</scope>
    <source>
        <strain evidence="3 4">JCM 12822</strain>
    </source>
</reference>
<dbReference type="InterPro" id="IPR051063">
    <property type="entry name" value="PDI"/>
</dbReference>
<keyword evidence="4" id="KW-1185">Reference proteome</keyword>